<evidence type="ECO:0000256" key="6">
    <source>
        <dbReference type="RuleBase" id="RU364082"/>
    </source>
</evidence>
<dbReference type="SUPFAM" id="SSF51735">
    <property type="entry name" value="NAD(P)-binding Rossmann-fold domains"/>
    <property type="match status" value="1"/>
</dbReference>
<dbReference type="PANTHER" id="PTHR10491">
    <property type="entry name" value="DTDP-4-DEHYDRORHAMNOSE REDUCTASE"/>
    <property type="match status" value="1"/>
</dbReference>
<dbReference type="InterPro" id="IPR029903">
    <property type="entry name" value="RmlD-like-bd"/>
</dbReference>
<keyword evidence="6" id="KW-0521">NADP</keyword>
<comment type="cofactor">
    <cofactor evidence="6">
        <name>Mg(2+)</name>
        <dbReference type="ChEBI" id="CHEBI:18420"/>
    </cofactor>
    <text evidence="6">Binds 1 Mg(2+) ion per monomer.</text>
</comment>
<proteinExistence type="inferred from homology"/>
<keyword evidence="6" id="KW-0560">Oxidoreductase</keyword>
<comment type="similarity">
    <text evidence="2 6">Belongs to the dTDP-4-dehydrorhamnose reductase family.</text>
</comment>
<comment type="function">
    <text evidence="6">Catalyzes the reduction of dTDP-6-deoxy-L-lyxo-4-hexulose to yield dTDP-L-rhamnose.</text>
</comment>
<organism evidence="8 9">
    <name type="scientific">Pseudoalteromonas piratica</name>
    <dbReference type="NCBI Taxonomy" id="1348114"/>
    <lineage>
        <taxon>Bacteria</taxon>
        <taxon>Pseudomonadati</taxon>
        <taxon>Pseudomonadota</taxon>
        <taxon>Gammaproteobacteria</taxon>
        <taxon>Alteromonadales</taxon>
        <taxon>Pseudoalteromonadaceae</taxon>
        <taxon>Pseudoalteromonas</taxon>
    </lineage>
</organism>
<dbReference type="OrthoDB" id="9803892at2"/>
<evidence type="ECO:0000313" key="8">
    <source>
        <dbReference type="EMBL" id="AIY67013.1"/>
    </source>
</evidence>
<dbReference type="GO" id="GO:0048269">
    <property type="term" value="C:methionine adenosyltransferase complex"/>
    <property type="evidence" value="ECO:0007669"/>
    <property type="project" value="TreeGrafter"/>
</dbReference>
<evidence type="ECO:0000256" key="3">
    <source>
        <dbReference type="ARBA" id="ARBA00012929"/>
    </source>
</evidence>
<dbReference type="RefSeq" id="WP_040135716.1">
    <property type="nucleotide sequence ID" value="NZ_CP009889.1"/>
</dbReference>
<dbReference type="HOGENOM" id="CLU_045518_0_0_6"/>
<dbReference type="UniPathway" id="UPA00281"/>
<keyword evidence="9" id="KW-1185">Reference proteome</keyword>
<dbReference type="EMBL" id="CP009889">
    <property type="protein sequence ID" value="AIY67013.1"/>
    <property type="molecule type" value="Genomic_DNA"/>
</dbReference>
<evidence type="ECO:0000256" key="4">
    <source>
        <dbReference type="ARBA" id="ARBA00017099"/>
    </source>
</evidence>
<feature type="domain" description="RmlD-like substrate binding" evidence="7">
    <location>
        <begin position="3"/>
        <end position="290"/>
    </location>
</feature>
<dbReference type="UniPathway" id="UPA00124"/>
<evidence type="ECO:0000256" key="5">
    <source>
        <dbReference type="ARBA" id="ARBA00048200"/>
    </source>
</evidence>
<gene>
    <name evidence="8" type="ORF">OM33_18200</name>
</gene>
<dbReference type="FunFam" id="3.40.50.720:FF:000357">
    <property type="entry name" value="Methionine adenosyltransferase 2 subunit beta"/>
    <property type="match status" value="1"/>
</dbReference>
<comment type="pathway">
    <text evidence="1 6">Carbohydrate biosynthesis; dTDP-L-rhamnose biosynthesis.</text>
</comment>
<evidence type="ECO:0000256" key="2">
    <source>
        <dbReference type="ARBA" id="ARBA00010944"/>
    </source>
</evidence>
<dbReference type="Pfam" id="PF04321">
    <property type="entry name" value="RmlD_sub_bind"/>
    <property type="match status" value="1"/>
</dbReference>
<comment type="catalytic activity">
    <reaction evidence="5 6">
        <text>dTDP-beta-L-rhamnose + NADP(+) = dTDP-4-dehydro-beta-L-rhamnose + NADPH + H(+)</text>
        <dbReference type="Rhea" id="RHEA:21796"/>
        <dbReference type="ChEBI" id="CHEBI:15378"/>
        <dbReference type="ChEBI" id="CHEBI:57510"/>
        <dbReference type="ChEBI" id="CHEBI:57783"/>
        <dbReference type="ChEBI" id="CHEBI:58349"/>
        <dbReference type="ChEBI" id="CHEBI:62830"/>
        <dbReference type="EC" id="1.1.1.133"/>
    </reaction>
</comment>
<dbReference type="GO" id="GO:0048270">
    <property type="term" value="F:methionine adenosyltransferase regulator activity"/>
    <property type="evidence" value="ECO:0007669"/>
    <property type="project" value="TreeGrafter"/>
</dbReference>
<name>A0A0A7EKC9_9GAMM</name>
<dbReference type="GO" id="GO:0008831">
    <property type="term" value="F:dTDP-4-dehydrorhamnose reductase activity"/>
    <property type="evidence" value="ECO:0007669"/>
    <property type="project" value="UniProtKB-EC"/>
</dbReference>
<dbReference type="eggNOG" id="COG1091">
    <property type="taxonomic scope" value="Bacteria"/>
</dbReference>
<evidence type="ECO:0000259" key="7">
    <source>
        <dbReference type="Pfam" id="PF04321"/>
    </source>
</evidence>
<dbReference type="CDD" id="cd05254">
    <property type="entry name" value="dTDP_HR_like_SDR_e"/>
    <property type="match status" value="1"/>
</dbReference>
<dbReference type="GO" id="GO:0006556">
    <property type="term" value="P:S-adenosylmethionine biosynthetic process"/>
    <property type="evidence" value="ECO:0007669"/>
    <property type="project" value="TreeGrafter"/>
</dbReference>
<accession>A0A0A7EKC9</accession>
<dbReference type="KEGG" id="pseo:OM33_18200"/>
<dbReference type="Gene3D" id="3.40.50.720">
    <property type="entry name" value="NAD(P)-binding Rossmann-like Domain"/>
    <property type="match status" value="1"/>
</dbReference>
<dbReference type="InterPro" id="IPR036291">
    <property type="entry name" value="NAD(P)-bd_dom_sf"/>
</dbReference>
<dbReference type="AlphaFoldDB" id="A0A0A7EKC9"/>
<evidence type="ECO:0000313" key="9">
    <source>
        <dbReference type="Proteomes" id="UP000030341"/>
    </source>
</evidence>
<reference evidence="8 9" key="1">
    <citation type="submission" date="2014-11" db="EMBL/GenBank/DDBJ databases">
        <title>Complete Genome Sequence of Pseudoalteromonas sp. Strain OCN003 Isolated from Kaneohe Bay, Oahu, Hawaii.</title>
        <authorList>
            <person name="Beurmann S."/>
            <person name="Videau P."/>
            <person name="Ushijima B."/>
            <person name="Smith A.M."/>
            <person name="Aeby G.S."/>
            <person name="Callahan S.M."/>
            <person name="Belcaid M."/>
        </authorList>
    </citation>
    <scope>NUCLEOTIDE SEQUENCE [LARGE SCALE GENOMIC DNA]</scope>
    <source>
        <strain evidence="8 9">OCN003</strain>
    </source>
</reference>
<protein>
    <recommendedName>
        <fullName evidence="4 6">dTDP-4-dehydrorhamnose reductase</fullName>
        <ecNumber evidence="3 6">1.1.1.133</ecNumber>
    </recommendedName>
</protein>
<dbReference type="GO" id="GO:0009243">
    <property type="term" value="P:O antigen biosynthetic process"/>
    <property type="evidence" value="ECO:0007669"/>
    <property type="project" value="UniProtKB-UniPathway"/>
</dbReference>
<dbReference type="Proteomes" id="UP000030341">
    <property type="component" value="Chromosome 2"/>
</dbReference>
<dbReference type="PANTHER" id="PTHR10491:SF4">
    <property type="entry name" value="METHIONINE ADENOSYLTRANSFERASE 2 SUBUNIT BETA"/>
    <property type="match status" value="1"/>
</dbReference>
<dbReference type="InterPro" id="IPR005913">
    <property type="entry name" value="dTDP_dehydrorham_reduct"/>
</dbReference>
<evidence type="ECO:0000256" key="1">
    <source>
        <dbReference type="ARBA" id="ARBA00004781"/>
    </source>
</evidence>
<sequence>MTKVLITGATGLLGRALFRVFSQQDFCVTGTGFSRAKAPIKQIDLTNKDNVTELLNTIEPDIIIHAAAERKPDMCENNKAHTKALNLAVTEHLAIEAKRLNARLFFISTDYVFDGTTPPYFEASTPNPLNFYGETKVLGEQCVLSVSANHTVIRVPVLYGDVETLSESAITTITEQVHTNPISKHDNWAVRYPTHVEDIAKTLVDLANLPSSETTGIFHVSDHQAYTKFQIATLTASLLNLDKSGVTPINEPSQSANRPHNCALKDTRLSALNIHHSRPFSEAFANIVKTHLDH</sequence>
<dbReference type="STRING" id="1348114.OM33_18200"/>
<dbReference type="EC" id="1.1.1.133" evidence="3 6"/>
<dbReference type="GO" id="GO:0019305">
    <property type="term" value="P:dTDP-rhamnose biosynthetic process"/>
    <property type="evidence" value="ECO:0007669"/>
    <property type="project" value="UniProtKB-UniPathway"/>
</dbReference>